<keyword evidence="1" id="KW-0472">Membrane</keyword>
<dbReference type="AlphaFoldDB" id="U3TGE0"/>
<dbReference type="EMBL" id="AP012489">
    <property type="protein sequence ID" value="BAN90399.1"/>
    <property type="molecule type" value="Genomic_DNA"/>
</dbReference>
<dbReference type="eggNOG" id="arCOG01615">
    <property type="taxonomic scope" value="Archaea"/>
</dbReference>
<evidence type="ECO:0000256" key="1">
    <source>
        <dbReference type="SAM" id="Phobius"/>
    </source>
</evidence>
<evidence type="ECO:0000313" key="3">
    <source>
        <dbReference type="Proteomes" id="UP000016887"/>
    </source>
</evidence>
<keyword evidence="1" id="KW-0812">Transmembrane</keyword>
<keyword evidence="3" id="KW-1185">Reference proteome</keyword>
<proteinExistence type="predicted"/>
<sequence length="296" mass="30147">MPAMELALPAVAGLLAGFYMRGAYSHLVERLIYPVVWALVFTIGTGVGSRIEPDVAAEILYGSLLVALLPGAASVAVAFVLTRLASQGDAEEGRLVASSYGGIRSPVIILVFLIAGTAVGRLAGHPLSQDISTMLLYVLLLQAGYLVGGSVGLRGIISGGRVGGLLALSCIIGGLLGGAAAAHIAGWSVGSGAAMGMASGWYSLVGPILYTEDPYLGVVALLGNMLRETLHIIAYPILARRMPIAAVALGGATTMDTGLPVVLASAGERAALPAFVQGAMLTLILSVILPLYVSII</sequence>
<dbReference type="KEGG" id="acj:ACAM_0930"/>
<dbReference type="InterPro" id="IPR005642">
    <property type="entry name" value="LysO"/>
</dbReference>
<feature type="transmembrane region" description="Helical" evidence="1">
    <location>
        <begin position="270"/>
        <end position="293"/>
    </location>
</feature>
<feature type="transmembrane region" description="Helical" evidence="1">
    <location>
        <begin position="59"/>
        <end position="81"/>
    </location>
</feature>
<evidence type="ECO:0000313" key="2">
    <source>
        <dbReference type="EMBL" id="BAN90399.1"/>
    </source>
</evidence>
<feature type="transmembrane region" description="Helical" evidence="1">
    <location>
        <begin position="102"/>
        <end position="122"/>
    </location>
</feature>
<accession>U3TGE0</accession>
<dbReference type="PANTHER" id="PTHR35804">
    <property type="entry name" value="LYSINE EXPORTER LYSO"/>
    <property type="match status" value="1"/>
</dbReference>
<feature type="transmembrane region" description="Helical" evidence="1">
    <location>
        <begin position="244"/>
        <end position="264"/>
    </location>
</feature>
<feature type="transmembrane region" description="Helical" evidence="1">
    <location>
        <begin position="134"/>
        <end position="153"/>
    </location>
</feature>
<gene>
    <name evidence="2" type="ORF">ACAM_0930</name>
</gene>
<dbReference type="PANTHER" id="PTHR35804:SF1">
    <property type="entry name" value="LYSINE EXPORTER LYSO"/>
    <property type="match status" value="1"/>
</dbReference>
<feature type="transmembrane region" description="Helical" evidence="1">
    <location>
        <begin position="31"/>
        <end position="47"/>
    </location>
</feature>
<dbReference type="Pfam" id="PF03956">
    <property type="entry name" value="Lys_export"/>
    <property type="match status" value="1"/>
</dbReference>
<name>U3TGE0_9CREN</name>
<organism evidence="2 3">
    <name type="scientific">Aeropyrum camini SY1 = JCM 12091</name>
    <dbReference type="NCBI Taxonomy" id="1198449"/>
    <lineage>
        <taxon>Archaea</taxon>
        <taxon>Thermoproteota</taxon>
        <taxon>Thermoprotei</taxon>
        <taxon>Desulfurococcales</taxon>
        <taxon>Desulfurococcaceae</taxon>
        <taxon>Aeropyrum</taxon>
    </lineage>
</organism>
<feature type="transmembrane region" description="Helical" evidence="1">
    <location>
        <begin position="201"/>
        <end position="223"/>
    </location>
</feature>
<keyword evidence="1" id="KW-1133">Transmembrane helix</keyword>
<feature type="transmembrane region" description="Helical" evidence="1">
    <location>
        <begin position="165"/>
        <end position="189"/>
    </location>
</feature>
<dbReference type="Proteomes" id="UP000016887">
    <property type="component" value="Chromosome"/>
</dbReference>
<reference evidence="2 3" key="1">
    <citation type="journal article" date="2013" name="Appl. Environ. Microbiol.">
        <title>Variation of the Virus-Related Elements within Syntenic Genomes of the Hyperthermophilic Archaeon Aeropyrum.</title>
        <authorList>
            <person name="Daifuku T."/>
            <person name="Yoshida T."/>
            <person name="Kitamura T."/>
            <person name="Kawaichi S."/>
            <person name="Inoue T."/>
            <person name="Nomura K."/>
            <person name="Yoshida Y."/>
            <person name="Kuno S."/>
            <person name="Sako Y."/>
        </authorList>
    </citation>
    <scope>NUCLEOTIDE SEQUENCE [LARGE SCALE GENOMIC DNA]</scope>
    <source>
        <strain evidence="2 3">SY1</strain>
    </source>
</reference>
<dbReference type="GO" id="GO:0015661">
    <property type="term" value="F:L-lysine efflux transmembrane transporter activity"/>
    <property type="evidence" value="ECO:0007669"/>
    <property type="project" value="InterPro"/>
</dbReference>
<dbReference type="GO" id="GO:0005886">
    <property type="term" value="C:plasma membrane"/>
    <property type="evidence" value="ECO:0007669"/>
    <property type="project" value="TreeGrafter"/>
</dbReference>
<protein>
    <submittedName>
        <fullName evidence="2">Predicted membrane protein</fullName>
    </submittedName>
</protein>
<feature type="transmembrane region" description="Helical" evidence="1">
    <location>
        <begin position="6"/>
        <end position="24"/>
    </location>
</feature>